<keyword evidence="5 10" id="KW-0694">RNA-binding</keyword>
<evidence type="ECO:0000256" key="2">
    <source>
        <dbReference type="ARBA" id="ARBA00009451"/>
    </source>
</evidence>
<comment type="function">
    <text evidence="8">This protein binds specifically to 23S rRNA; its binding is stimulated by other ribosomal proteins, e.g. L4, L17, and L20. It is important during the early stages of 50S assembly. It makes multiple contacts with different domains of the 23S rRNA in the assembled 50S subunit and ribosome.</text>
</comment>
<evidence type="ECO:0000313" key="15">
    <source>
        <dbReference type="Proteomes" id="UP000811545"/>
    </source>
</evidence>
<comment type="function">
    <text evidence="1 10">The globular domain of the protein is located near the polypeptide exit tunnel on the outside of the subunit, while an extended beta-hairpin is found that lines the wall of the exit tunnel in the center of the 70S ribosome.</text>
</comment>
<evidence type="ECO:0000256" key="3">
    <source>
        <dbReference type="ARBA" id="ARBA00011838"/>
    </source>
</evidence>
<dbReference type="EMBL" id="QLTW01000016">
    <property type="protein sequence ID" value="MBT9144662.1"/>
    <property type="molecule type" value="Genomic_DNA"/>
</dbReference>
<dbReference type="InterPro" id="IPR018260">
    <property type="entry name" value="Ribosomal_uL22_CS"/>
</dbReference>
<comment type="subunit">
    <text evidence="3 10 12">Part of the 50S ribosomal subunit.</text>
</comment>
<sequence>MVEVLAQHKFALISPQKARRVIDLIRGKKAVESLAILQALPQYKGSRLIYKVLQSAVANATHNYGLDKDKLLIAKAFIDEGPRAKRILPRAFGRAHVILKRHSHISVVVKEKD</sequence>
<dbReference type="Pfam" id="PF00237">
    <property type="entry name" value="Ribosomal_L22"/>
    <property type="match status" value="1"/>
</dbReference>
<dbReference type="GO" id="GO:0019843">
    <property type="term" value="F:rRNA binding"/>
    <property type="evidence" value="ECO:0007669"/>
    <property type="project" value="UniProtKB-UniRule"/>
</dbReference>
<gene>
    <name evidence="10 14" type="primary">rplV</name>
    <name evidence="14" type="ORF">DDT42_00507</name>
</gene>
<dbReference type="PANTHER" id="PTHR13501">
    <property type="entry name" value="CHLOROPLAST 50S RIBOSOMAL PROTEIN L22-RELATED"/>
    <property type="match status" value="1"/>
</dbReference>
<dbReference type="Gene3D" id="3.90.470.10">
    <property type="entry name" value="Ribosomal protein L22/L17"/>
    <property type="match status" value="1"/>
</dbReference>
<evidence type="ECO:0000256" key="6">
    <source>
        <dbReference type="ARBA" id="ARBA00022980"/>
    </source>
</evidence>
<dbReference type="InterPro" id="IPR001063">
    <property type="entry name" value="Ribosomal_uL22"/>
</dbReference>
<dbReference type="NCBIfam" id="TIGR01044">
    <property type="entry name" value="rplV_bact"/>
    <property type="match status" value="1"/>
</dbReference>
<dbReference type="PANTHER" id="PTHR13501:SF8">
    <property type="entry name" value="LARGE RIBOSOMAL SUBUNIT PROTEIN UL22M"/>
    <property type="match status" value="1"/>
</dbReference>
<comment type="similarity">
    <text evidence="2 10 11">Belongs to the universal ribosomal protein uL22 family.</text>
</comment>
<dbReference type="InterPro" id="IPR036394">
    <property type="entry name" value="Ribosomal_uL22_sf"/>
</dbReference>
<dbReference type="HAMAP" id="MF_01331_B">
    <property type="entry name" value="Ribosomal_uL22_B"/>
    <property type="match status" value="1"/>
</dbReference>
<organism evidence="14 15">
    <name type="scientific">Psychracetigena formicireducens</name>
    <dbReference type="NCBI Taxonomy" id="2986056"/>
    <lineage>
        <taxon>Bacteria</taxon>
        <taxon>Bacillati</taxon>
        <taxon>Candidatus Lithacetigenota</taxon>
        <taxon>Candidatus Psychracetigena</taxon>
    </lineage>
</organism>
<evidence type="ECO:0000256" key="10">
    <source>
        <dbReference type="HAMAP-Rule" id="MF_01331"/>
    </source>
</evidence>
<evidence type="ECO:0000256" key="13">
    <source>
        <dbReference type="RuleBase" id="RU004008"/>
    </source>
</evidence>
<evidence type="ECO:0000256" key="12">
    <source>
        <dbReference type="RuleBase" id="RU004006"/>
    </source>
</evidence>
<evidence type="ECO:0000256" key="8">
    <source>
        <dbReference type="ARBA" id="ARBA00025084"/>
    </source>
</evidence>
<dbReference type="AlphaFoldDB" id="A0A9E2BFP6"/>
<keyword evidence="6 10" id="KW-0689">Ribosomal protein</keyword>
<keyword evidence="4 10" id="KW-0699">rRNA-binding</keyword>
<proteinExistence type="inferred from homology"/>
<dbReference type="InterPro" id="IPR047867">
    <property type="entry name" value="Ribosomal_uL22_bac/org-type"/>
</dbReference>
<dbReference type="InterPro" id="IPR005727">
    <property type="entry name" value="Ribosomal_uL22_bac/chlpt-type"/>
</dbReference>
<keyword evidence="7 10" id="KW-0687">Ribonucleoprotein</keyword>
<reference evidence="14 15" key="1">
    <citation type="journal article" date="2021" name="bioRxiv">
        <title>Unique metabolic strategies in Hadean analogues reveal hints for primordial physiology.</title>
        <authorList>
            <person name="Nobu M.K."/>
            <person name="Nakai R."/>
            <person name="Tamazawa S."/>
            <person name="Mori H."/>
            <person name="Toyoda A."/>
            <person name="Ijiri A."/>
            <person name="Suzuki S."/>
            <person name="Kurokawa K."/>
            <person name="Kamagata Y."/>
            <person name="Tamaki H."/>
        </authorList>
    </citation>
    <scope>NUCLEOTIDE SEQUENCE [LARGE SCALE GENOMIC DNA]</scope>
    <source>
        <strain evidence="14">BS525</strain>
    </source>
</reference>
<evidence type="ECO:0000256" key="5">
    <source>
        <dbReference type="ARBA" id="ARBA00022884"/>
    </source>
</evidence>
<evidence type="ECO:0000256" key="7">
    <source>
        <dbReference type="ARBA" id="ARBA00023274"/>
    </source>
</evidence>
<dbReference type="PROSITE" id="PS00464">
    <property type="entry name" value="RIBOSOMAL_L22"/>
    <property type="match status" value="1"/>
</dbReference>
<name>A0A9E2BFP6_PSYF1</name>
<dbReference type="SUPFAM" id="SSF54843">
    <property type="entry name" value="Ribosomal protein L22"/>
    <property type="match status" value="1"/>
</dbReference>
<evidence type="ECO:0000256" key="11">
    <source>
        <dbReference type="RuleBase" id="RU004005"/>
    </source>
</evidence>
<accession>A0A9E2BFP6</accession>
<dbReference type="CDD" id="cd00336">
    <property type="entry name" value="Ribosomal_L22"/>
    <property type="match status" value="1"/>
</dbReference>
<protein>
    <recommendedName>
        <fullName evidence="9 10">Large ribosomal subunit protein uL22</fullName>
    </recommendedName>
</protein>
<dbReference type="GO" id="GO:0003735">
    <property type="term" value="F:structural constituent of ribosome"/>
    <property type="evidence" value="ECO:0007669"/>
    <property type="project" value="InterPro"/>
</dbReference>
<dbReference type="GO" id="GO:0022625">
    <property type="term" value="C:cytosolic large ribosomal subunit"/>
    <property type="evidence" value="ECO:0007669"/>
    <property type="project" value="TreeGrafter"/>
</dbReference>
<comment type="function">
    <text evidence="10 13">This protein binds specifically to 23S rRNA; its binding is stimulated by other ribosomal proteins, e.g., L4, L17, and L20. It is important during the early stages of 50S assembly. It makes multiple contacts with different domains of the 23S rRNA in the assembled 50S subunit and ribosome.</text>
</comment>
<comment type="caution">
    <text evidence="14">The sequence shown here is derived from an EMBL/GenBank/DDBJ whole genome shotgun (WGS) entry which is preliminary data.</text>
</comment>
<evidence type="ECO:0000256" key="1">
    <source>
        <dbReference type="ARBA" id="ARBA00003478"/>
    </source>
</evidence>
<dbReference type="GO" id="GO:0006412">
    <property type="term" value="P:translation"/>
    <property type="evidence" value="ECO:0007669"/>
    <property type="project" value="UniProtKB-UniRule"/>
</dbReference>
<evidence type="ECO:0000313" key="14">
    <source>
        <dbReference type="EMBL" id="MBT9144662.1"/>
    </source>
</evidence>
<dbReference type="Proteomes" id="UP000811545">
    <property type="component" value="Unassembled WGS sequence"/>
</dbReference>
<evidence type="ECO:0000256" key="9">
    <source>
        <dbReference type="ARBA" id="ARBA00035207"/>
    </source>
</evidence>
<evidence type="ECO:0000256" key="4">
    <source>
        <dbReference type="ARBA" id="ARBA00022730"/>
    </source>
</evidence>